<dbReference type="SUPFAM" id="SSF50044">
    <property type="entry name" value="SH3-domain"/>
    <property type="match status" value="1"/>
</dbReference>
<dbReference type="InterPro" id="IPR036028">
    <property type="entry name" value="SH3-like_dom_sf"/>
</dbReference>
<dbReference type="InterPro" id="IPR013625">
    <property type="entry name" value="PTB"/>
</dbReference>
<name>A0A913XRS8_EXADI</name>
<accession>A0A913XRS8</accession>
<evidence type="ECO:0000313" key="9">
    <source>
        <dbReference type="Proteomes" id="UP000887567"/>
    </source>
</evidence>
<dbReference type="OrthoDB" id="4680325at2759"/>
<evidence type="ECO:0000313" key="8">
    <source>
        <dbReference type="EnsemblMetazoa" id="XP_020908683.1"/>
    </source>
</evidence>
<feature type="coiled-coil region" evidence="4">
    <location>
        <begin position="959"/>
        <end position="1043"/>
    </location>
</feature>
<keyword evidence="4" id="KW-0175">Coiled coil</keyword>
<dbReference type="GO" id="GO:0003779">
    <property type="term" value="F:actin binding"/>
    <property type="evidence" value="ECO:0007669"/>
    <property type="project" value="TreeGrafter"/>
</dbReference>
<dbReference type="InterPro" id="IPR001452">
    <property type="entry name" value="SH3_domain"/>
</dbReference>
<evidence type="ECO:0000256" key="4">
    <source>
        <dbReference type="SAM" id="Coils"/>
    </source>
</evidence>
<proteinExistence type="inferred from homology"/>
<evidence type="ECO:0000256" key="2">
    <source>
        <dbReference type="ARBA" id="ARBA00022443"/>
    </source>
</evidence>
<dbReference type="EnsemblMetazoa" id="XM_021053024.2">
    <property type="protein sequence ID" value="XP_020908683.1"/>
    <property type="gene ID" value="LOC110246656"/>
</dbReference>
<feature type="domain" description="SH3" evidence="7">
    <location>
        <begin position="516"/>
        <end position="575"/>
    </location>
</feature>
<dbReference type="GO" id="GO:0005886">
    <property type="term" value="C:plasma membrane"/>
    <property type="evidence" value="ECO:0007669"/>
    <property type="project" value="TreeGrafter"/>
</dbReference>
<dbReference type="InterPro" id="IPR006020">
    <property type="entry name" value="PTB/PI_dom"/>
</dbReference>
<dbReference type="PROSITE" id="PS50002">
    <property type="entry name" value="SH3"/>
    <property type="match status" value="1"/>
</dbReference>
<dbReference type="Pfam" id="PF18016">
    <property type="entry name" value="SAM_3"/>
    <property type="match status" value="1"/>
</dbReference>
<dbReference type="SMART" id="SM00326">
    <property type="entry name" value="SH3"/>
    <property type="match status" value="1"/>
</dbReference>
<dbReference type="KEGG" id="epa:110246656"/>
<dbReference type="Gene3D" id="2.30.29.30">
    <property type="entry name" value="Pleckstrin-homology domain (PH domain)/Phosphotyrosine-binding domain (PTB)"/>
    <property type="match status" value="2"/>
</dbReference>
<dbReference type="PROSITE" id="PS01179">
    <property type="entry name" value="PID"/>
    <property type="match status" value="1"/>
</dbReference>
<evidence type="ECO:0000256" key="1">
    <source>
        <dbReference type="ARBA" id="ARBA00006197"/>
    </source>
</evidence>
<dbReference type="InterPro" id="IPR011993">
    <property type="entry name" value="PH-like_dom_sf"/>
</dbReference>
<dbReference type="InterPro" id="IPR035462">
    <property type="entry name" value="Eps8_SH3"/>
</dbReference>
<dbReference type="InterPro" id="IPR041418">
    <property type="entry name" value="SAM_3"/>
</dbReference>
<feature type="compositionally biased region" description="Pro residues" evidence="5">
    <location>
        <begin position="644"/>
        <end position="662"/>
    </location>
</feature>
<evidence type="ECO:0000259" key="6">
    <source>
        <dbReference type="PROSITE" id="PS01179"/>
    </source>
</evidence>
<organism evidence="8 9">
    <name type="scientific">Exaiptasia diaphana</name>
    <name type="common">Tropical sea anemone</name>
    <name type="synonym">Aiptasia pulchella</name>
    <dbReference type="NCBI Taxonomy" id="2652724"/>
    <lineage>
        <taxon>Eukaryota</taxon>
        <taxon>Metazoa</taxon>
        <taxon>Cnidaria</taxon>
        <taxon>Anthozoa</taxon>
        <taxon>Hexacorallia</taxon>
        <taxon>Actiniaria</taxon>
        <taxon>Aiptasiidae</taxon>
        <taxon>Exaiptasia</taxon>
    </lineage>
</organism>
<dbReference type="GO" id="GO:0035023">
    <property type="term" value="P:regulation of Rho protein signal transduction"/>
    <property type="evidence" value="ECO:0007669"/>
    <property type="project" value="TreeGrafter"/>
</dbReference>
<dbReference type="Gene3D" id="1.10.150.50">
    <property type="entry name" value="Transcription Factor, Ets-1"/>
    <property type="match status" value="1"/>
</dbReference>
<feature type="compositionally biased region" description="Basic and acidic residues" evidence="5">
    <location>
        <begin position="902"/>
        <end position="915"/>
    </location>
</feature>
<feature type="compositionally biased region" description="Polar residues" evidence="5">
    <location>
        <begin position="188"/>
        <end position="202"/>
    </location>
</feature>
<feature type="compositionally biased region" description="Pro residues" evidence="5">
    <location>
        <begin position="208"/>
        <end position="220"/>
    </location>
</feature>
<dbReference type="Gene3D" id="2.30.30.40">
    <property type="entry name" value="SH3 Domains"/>
    <property type="match status" value="1"/>
</dbReference>
<dbReference type="Proteomes" id="UP000887567">
    <property type="component" value="Unplaced"/>
</dbReference>
<dbReference type="Pfam" id="PF22975">
    <property type="entry name" value="EPS8_2nd"/>
    <property type="match status" value="1"/>
</dbReference>
<dbReference type="InterPro" id="IPR055093">
    <property type="entry name" value="EPS8_2nd"/>
</dbReference>
<feature type="domain" description="PID" evidence="6">
    <location>
        <begin position="69"/>
        <end position="188"/>
    </location>
</feature>
<feature type="region of interest" description="Disordered" evidence="5">
    <location>
        <begin position="612"/>
        <end position="665"/>
    </location>
</feature>
<feature type="region of interest" description="Disordered" evidence="5">
    <location>
        <begin position="187"/>
        <end position="220"/>
    </location>
</feature>
<keyword evidence="9" id="KW-1185">Reference proteome</keyword>
<dbReference type="GeneID" id="110246656"/>
<dbReference type="Pfam" id="PF08416">
    <property type="entry name" value="PTB"/>
    <property type="match status" value="1"/>
</dbReference>
<evidence type="ECO:0000256" key="3">
    <source>
        <dbReference type="PROSITE-ProRule" id="PRU00192"/>
    </source>
</evidence>
<keyword evidence="2 3" id="KW-0728">SH3 domain</keyword>
<dbReference type="InterPro" id="IPR013761">
    <property type="entry name" value="SAM/pointed_sf"/>
</dbReference>
<evidence type="ECO:0008006" key="10">
    <source>
        <dbReference type="Google" id="ProtNLM"/>
    </source>
</evidence>
<comment type="similarity">
    <text evidence="1">Belongs to the EPS8 family.</text>
</comment>
<dbReference type="InterPro" id="IPR039801">
    <property type="entry name" value="EPS8-like"/>
</dbReference>
<evidence type="ECO:0000256" key="5">
    <source>
        <dbReference type="SAM" id="MobiDB-lite"/>
    </source>
</evidence>
<dbReference type="OMA" id="VWKKITC"/>
<dbReference type="PANTHER" id="PTHR12287:SF23">
    <property type="entry name" value="AROUSER, ISOFORM A-RELATED"/>
    <property type="match status" value="1"/>
</dbReference>
<dbReference type="RefSeq" id="XP_020908683.1">
    <property type="nucleotide sequence ID" value="XM_021053024.2"/>
</dbReference>
<reference evidence="8" key="1">
    <citation type="submission" date="2022-11" db="UniProtKB">
        <authorList>
            <consortium name="EnsemblMetazoa"/>
        </authorList>
    </citation>
    <scope>IDENTIFICATION</scope>
</reference>
<dbReference type="SUPFAM" id="SSF50729">
    <property type="entry name" value="PH domain-like"/>
    <property type="match status" value="2"/>
</dbReference>
<sequence>MSKSASQYKARTNFLLEHLASFTMKSNQEAQIPAKERLAETKEMLAKGTLWTKEMEMRLTDNDIVLLDGETQHLASFTMKSNQEAQIPAKERLAETKEMLAKGTLWTKEMEMRLTDNDIVLLDGETQDVIEVYPLSSISVVQHINEDSDLNSVLLFTTQQTDEKYAATHLFQSDRVPAAVVATEIMKASSSKGAMPSRSTPSKGGASLPPPPAYTAPQPPTLERERMDLYEKSLVAQTIAAFSAASTDKYEKRPVKAAKVSDSESTSDDTIPVDILEARTNRDVQILNHCIDDIENLVQQTKKSAEAWKKLQKKKGKIKPDNPLAIEAKPPPESDFIDAFQKFKHAFNLLGRLRPYLHHPNAAELVHYLFVPLSLLVRCTNGPEKARGVLSPLLSLQAIELLQNCLSSKEMELWSALGPNWTEAKQSKPFKDVFIPPYAPVFKDGWVPPEFIGGQNVPANVAAAVAANAAAVAQMNDSKKLDDPTSPTVLAAAAKFRRLTSIKKETAASSPAPKNNIFRRGHVMYDFTARNSKELTIKQGEEISILDDSRQWWCVRNSKGEIGFIPNTIIEVKMGQEAQHNNVISPLPSPPMTAPPLVPTATITNIELREVKSTETSTVRQEEERKVPFVELRPVNKKPEEEPTPPPPPPMSPPPPTPPPVSTTPETTIVKKTVTKTENHGNALELAVLSGGNLKKVDKEALKKNREENQVKRMSSADLLNDELKRRMTHGQSALTPGVVRKKEQEEVIVLTPESGPTEVRDWLKSKNFSQTCIKALAWNSAKDLDKMSKEDLKRKCGDAEGARVYSQFAVQKSKWTTSSKGNELQFIMKKRKEIVDVTAKDEDKQPQEEGNLRNIVAEARASTETEVVVTQENKRSSYSGSKPIMITAPQERQRPQSMIIETKKDAPTPPERARSTTVTSSPTRRKSRGMSFGNDMIIPPPPVDYNDNEKVILTPDQVEAILAEQKKQQELLMEHEKQFALLERMQMQKRELEEHKRDYEELQKRKKQDELEEKQKELEKQIKAQQQELKANETRIQQQNQYFATIPGMTSMPGMMMPPRQVPVMSPQVQMVPVSGLPPQPTYLPMQPMPTVQPVVGYAPTVAQPGMPQMVGSIPSYIPQ</sequence>
<protein>
    <recommendedName>
        <fullName evidence="10">Epidermal growth factor receptor kinase substrate 8</fullName>
    </recommendedName>
</protein>
<dbReference type="GO" id="GO:0007266">
    <property type="term" value="P:Rho protein signal transduction"/>
    <property type="evidence" value="ECO:0007669"/>
    <property type="project" value="TreeGrafter"/>
</dbReference>
<dbReference type="Pfam" id="PF00018">
    <property type="entry name" value="SH3_1"/>
    <property type="match status" value="1"/>
</dbReference>
<dbReference type="PANTHER" id="PTHR12287">
    <property type="entry name" value="EPIDERMAL GROWTH FACTOR RECEPTOR KINASE SUBSTRATE EPS8-RELATED PROTEIN"/>
    <property type="match status" value="1"/>
</dbReference>
<dbReference type="AlphaFoldDB" id="A0A913XRS8"/>
<dbReference type="CDD" id="cd11764">
    <property type="entry name" value="SH3_Eps8"/>
    <property type="match status" value="1"/>
</dbReference>
<feature type="region of interest" description="Disordered" evidence="5">
    <location>
        <begin position="889"/>
        <end position="938"/>
    </location>
</feature>
<evidence type="ECO:0000259" key="7">
    <source>
        <dbReference type="PROSITE" id="PS50002"/>
    </source>
</evidence>